<dbReference type="InterPro" id="IPR003319">
    <property type="entry name" value="YMF19-like_N"/>
</dbReference>
<evidence type="ECO:0000256" key="15">
    <source>
        <dbReference type="ARBA" id="ARBA00023128"/>
    </source>
</evidence>
<dbReference type="PANTHER" id="PTHR36816">
    <property type="entry name" value="ATP SYNTHASE PROTEIN YMF19"/>
    <property type="match status" value="1"/>
</dbReference>
<geneLocation type="mitochondrion" evidence="23"/>
<dbReference type="Pfam" id="PF02326">
    <property type="entry name" value="YMF19"/>
    <property type="match status" value="1"/>
</dbReference>
<keyword evidence="10" id="KW-0375">Hydrogen ion transport</keyword>
<comment type="function">
    <text evidence="1">This is one of the chains of the nonenzymatic component (CF(0) subunit) of the mitochondrial ATPase complex.</text>
</comment>
<accession>A0A6M8E276</accession>
<evidence type="ECO:0000256" key="3">
    <source>
        <dbReference type="ARBA" id="ARBA00010946"/>
    </source>
</evidence>
<evidence type="ECO:0000256" key="14">
    <source>
        <dbReference type="ARBA" id="ARBA00023065"/>
    </source>
</evidence>
<evidence type="ECO:0000256" key="20">
    <source>
        <dbReference type="SAM" id="Phobius"/>
    </source>
</evidence>
<name>A0A6M8E276_9LAMI</name>
<evidence type="ECO:0000256" key="4">
    <source>
        <dbReference type="ARBA" id="ARBA00011648"/>
    </source>
</evidence>
<keyword evidence="12" id="KW-1278">Translocase</keyword>
<keyword evidence="13 20" id="KW-1133">Transmembrane helix</keyword>
<sequence>MPQLDQFTYFSQFFWFCLFLFTFYIAIFNDGDGLLGISRILKLRNQLLSNQETKIRSKAPKSLEEILRKGLSTGVSYMYSSLFEVSQWCKAVDFSGKKRNLTFISCFGELSGSRGLERKIFYSLPKSSYSTYSNPGWARTCRNDIILIRMNVLRSQGLI</sequence>
<evidence type="ECO:0000256" key="10">
    <source>
        <dbReference type="ARBA" id="ARBA00022781"/>
    </source>
</evidence>
<dbReference type="GO" id="GO:0005524">
    <property type="term" value="F:ATP binding"/>
    <property type="evidence" value="ECO:0007669"/>
    <property type="project" value="UniProtKB-KW"/>
</dbReference>
<gene>
    <name evidence="23" type="primary">atp8</name>
</gene>
<comment type="similarity">
    <text evidence="3">Belongs to the ATPase protein YMF19 family.</text>
</comment>
<evidence type="ECO:0000256" key="13">
    <source>
        <dbReference type="ARBA" id="ARBA00022989"/>
    </source>
</evidence>
<proteinExistence type="inferred from homology"/>
<evidence type="ECO:0000313" key="23">
    <source>
        <dbReference type="EMBL" id="QKE23614.1"/>
    </source>
</evidence>
<feature type="domain" description="ATP synthase YMF19 uncharacterised C-terminal" evidence="22">
    <location>
        <begin position="93"/>
        <end position="143"/>
    </location>
</feature>
<keyword evidence="6" id="KW-0813">Transport</keyword>
<evidence type="ECO:0000256" key="18">
    <source>
        <dbReference type="ARBA" id="ARBA00030649"/>
    </source>
</evidence>
<dbReference type="GO" id="GO:1902600">
    <property type="term" value="P:proton transmembrane transport"/>
    <property type="evidence" value="ECO:0007669"/>
    <property type="project" value="UniProtKB-KW"/>
</dbReference>
<keyword evidence="17" id="KW-0066">ATP synthesis</keyword>
<evidence type="ECO:0000256" key="6">
    <source>
        <dbReference type="ARBA" id="ARBA00022448"/>
    </source>
</evidence>
<protein>
    <recommendedName>
        <fullName evidence="5">H(+)-transporting two-sector ATPase</fullName>
        <ecNumber evidence="5">7.1.2.2</ecNumber>
    </recommendedName>
    <alternativeName>
        <fullName evidence="18">Mitochondrial protein YMF19</fullName>
    </alternativeName>
</protein>
<dbReference type="GO" id="GO:0045259">
    <property type="term" value="C:proton-transporting ATP synthase complex"/>
    <property type="evidence" value="ECO:0007669"/>
    <property type="project" value="UniProtKB-KW"/>
</dbReference>
<evidence type="ECO:0000256" key="19">
    <source>
        <dbReference type="ARBA" id="ARBA00048383"/>
    </source>
</evidence>
<dbReference type="PANTHER" id="PTHR36816:SF1">
    <property type="entry name" value="ATP SYNTHASE PROTEIN YMF19"/>
    <property type="match status" value="1"/>
</dbReference>
<keyword evidence="9" id="KW-0547">Nucleotide-binding</keyword>
<keyword evidence="11" id="KW-0067">ATP-binding</keyword>
<feature type="transmembrane region" description="Helical" evidence="20">
    <location>
        <begin position="12"/>
        <end position="29"/>
    </location>
</feature>
<reference evidence="23" key="1">
    <citation type="submission" date="2020-03" db="EMBL/GenBank/DDBJ databases">
        <title>Punctuated rate equilibria and GC-biased gene conversion promote extreme mitochondrial inter- and intra-genomic synonymous divergence in subfamily Ajugoideae.</title>
        <authorList>
            <person name="Liu F."/>
            <person name="Fan W."/>
            <person name="Yang J.-B."/>
            <person name="Xiang C.-L."/>
            <person name="Mower J.P."/>
            <person name="Li D.-Z."/>
            <person name="Zhu A."/>
        </authorList>
    </citation>
    <scope>NUCLEOTIDE SEQUENCE</scope>
    <source>
        <strain evidence="23">Scaffold7</strain>
    </source>
</reference>
<evidence type="ECO:0000256" key="5">
    <source>
        <dbReference type="ARBA" id="ARBA00012473"/>
    </source>
</evidence>
<evidence type="ECO:0000256" key="8">
    <source>
        <dbReference type="ARBA" id="ARBA00022692"/>
    </source>
</evidence>
<dbReference type="EC" id="7.1.2.2" evidence="5"/>
<comment type="subcellular location">
    <subcellularLocation>
        <location evidence="2">Mitochondrion membrane</location>
        <topology evidence="2">Single-pass membrane protein</topology>
    </subcellularLocation>
</comment>
<evidence type="ECO:0000256" key="11">
    <source>
        <dbReference type="ARBA" id="ARBA00022840"/>
    </source>
</evidence>
<evidence type="ECO:0000256" key="12">
    <source>
        <dbReference type="ARBA" id="ARBA00022967"/>
    </source>
</evidence>
<dbReference type="GO" id="GO:0031966">
    <property type="term" value="C:mitochondrial membrane"/>
    <property type="evidence" value="ECO:0007669"/>
    <property type="project" value="UniProtKB-SubCell"/>
</dbReference>
<evidence type="ECO:0000256" key="1">
    <source>
        <dbReference type="ARBA" id="ARBA00003096"/>
    </source>
</evidence>
<evidence type="ECO:0000256" key="17">
    <source>
        <dbReference type="ARBA" id="ARBA00023310"/>
    </source>
</evidence>
<comment type="catalytic activity">
    <reaction evidence="19">
        <text>ATP + H2O + 4 H(+)(in) = ADP + phosphate + 5 H(+)(out)</text>
        <dbReference type="Rhea" id="RHEA:57720"/>
        <dbReference type="ChEBI" id="CHEBI:15377"/>
        <dbReference type="ChEBI" id="CHEBI:15378"/>
        <dbReference type="ChEBI" id="CHEBI:30616"/>
        <dbReference type="ChEBI" id="CHEBI:43474"/>
        <dbReference type="ChEBI" id="CHEBI:456216"/>
        <dbReference type="EC" id="7.1.2.2"/>
    </reaction>
</comment>
<dbReference type="InterPro" id="IPR009455">
    <property type="entry name" value="YMF19"/>
</dbReference>
<dbReference type="AlphaFoldDB" id="A0A6M8E276"/>
<keyword evidence="14" id="KW-0406">Ion transport</keyword>
<keyword evidence="8 20" id="KW-0812">Transmembrane</keyword>
<dbReference type="InterPro" id="IPR044975">
    <property type="entry name" value="YMF19-like"/>
</dbReference>
<keyword evidence="7" id="KW-0138">CF(0)</keyword>
<evidence type="ECO:0000259" key="21">
    <source>
        <dbReference type="Pfam" id="PF02326"/>
    </source>
</evidence>
<keyword evidence="15 23" id="KW-0496">Mitochondrion</keyword>
<evidence type="ECO:0000256" key="7">
    <source>
        <dbReference type="ARBA" id="ARBA00022547"/>
    </source>
</evidence>
<dbReference type="GO" id="GO:0006754">
    <property type="term" value="P:ATP biosynthetic process"/>
    <property type="evidence" value="ECO:0007669"/>
    <property type="project" value="UniProtKB-KW"/>
</dbReference>
<evidence type="ECO:0000256" key="2">
    <source>
        <dbReference type="ARBA" id="ARBA00004304"/>
    </source>
</evidence>
<evidence type="ECO:0000256" key="16">
    <source>
        <dbReference type="ARBA" id="ARBA00023136"/>
    </source>
</evidence>
<keyword evidence="16 20" id="KW-0472">Membrane</keyword>
<organism evidence="23">
    <name type="scientific">Teucrium omeiense</name>
    <dbReference type="NCBI Taxonomy" id="2684403"/>
    <lineage>
        <taxon>Eukaryota</taxon>
        <taxon>Viridiplantae</taxon>
        <taxon>Streptophyta</taxon>
        <taxon>Embryophyta</taxon>
        <taxon>Tracheophyta</taxon>
        <taxon>Spermatophyta</taxon>
        <taxon>Magnoliopsida</taxon>
        <taxon>eudicotyledons</taxon>
        <taxon>Gunneridae</taxon>
        <taxon>Pentapetalae</taxon>
        <taxon>asterids</taxon>
        <taxon>lamiids</taxon>
        <taxon>Lamiales</taxon>
        <taxon>Lamiaceae</taxon>
        <taxon>Ajugoideae</taxon>
        <taxon>Teucrieae</taxon>
        <taxon>Teucrium</taxon>
    </lineage>
</organism>
<feature type="domain" description="ATP synthase YMF19-like N-terminal" evidence="21">
    <location>
        <begin position="2"/>
        <end position="82"/>
    </location>
</feature>
<dbReference type="Pfam" id="PF06449">
    <property type="entry name" value="YMF19_C"/>
    <property type="match status" value="1"/>
</dbReference>
<comment type="subunit">
    <text evidence="4">F-type ATPases have 2 components, CF(1) - the catalytic core - and CF(0) - the membrane proton channel. CF(1) has five subunits: alpha(3), beta(3), gamma(1), delta(1), epsilon(1). CF(0) has three main subunits: a, b and c.</text>
</comment>
<evidence type="ECO:0000256" key="9">
    <source>
        <dbReference type="ARBA" id="ARBA00022741"/>
    </source>
</evidence>
<dbReference type="EMBL" id="MT277289">
    <property type="protein sequence ID" value="QKE23614.1"/>
    <property type="molecule type" value="Genomic_DNA"/>
</dbReference>
<evidence type="ECO:0000259" key="22">
    <source>
        <dbReference type="Pfam" id="PF06449"/>
    </source>
</evidence>